<dbReference type="EMBL" id="JAPDNT010000003">
    <property type="protein sequence ID" value="MCW3474162.1"/>
    <property type="molecule type" value="Genomic_DNA"/>
</dbReference>
<evidence type="ECO:0000313" key="6">
    <source>
        <dbReference type="EMBL" id="MCW3474162.1"/>
    </source>
</evidence>
<keyword evidence="7" id="KW-1185">Reference proteome</keyword>
<evidence type="ECO:0000256" key="4">
    <source>
        <dbReference type="ARBA" id="ARBA00023014"/>
    </source>
</evidence>
<dbReference type="InterPro" id="IPR050572">
    <property type="entry name" value="Fe-S_Ferredoxin"/>
</dbReference>
<evidence type="ECO:0000313" key="7">
    <source>
        <dbReference type="Proteomes" id="UP001165679"/>
    </source>
</evidence>
<reference evidence="6" key="1">
    <citation type="submission" date="2022-09" db="EMBL/GenBank/DDBJ databases">
        <title>Rhodovastum sp. nov. RN2-1 isolated from soil in Seongnam, South Korea.</title>
        <authorList>
            <person name="Le N.T."/>
        </authorList>
    </citation>
    <scope>NUCLEOTIDE SEQUENCE</scope>
    <source>
        <strain evidence="6">RN2-1</strain>
    </source>
</reference>
<accession>A0AA41YRG8</accession>
<evidence type="ECO:0000256" key="3">
    <source>
        <dbReference type="ARBA" id="ARBA00023004"/>
    </source>
</evidence>
<keyword evidence="1" id="KW-0004">4Fe-4S</keyword>
<dbReference type="Gene3D" id="3.30.70.20">
    <property type="match status" value="2"/>
</dbReference>
<proteinExistence type="predicted"/>
<dbReference type="Pfam" id="PF13187">
    <property type="entry name" value="Fer4_9"/>
    <property type="match status" value="1"/>
</dbReference>
<dbReference type="Pfam" id="PF12838">
    <property type="entry name" value="Fer4_7"/>
    <property type="match status" value="1"/>
</dbReference>
<name>A0AA41YRG8_9PROT</name>
<keyword evidence="4" id="KW-0411">Iron-sulfur</keyword>
<dbReference type="InterPro" id="IPR017900">
    <property type="entry name" value="4Fe4S_Fe_S_CS"/>
</dbReference>
<reference evidence="6" key="2">
    <citation type="submission" date="2022-10" db="EMBL/GenBank/DDBJ databases">
        <authorList>
            <person name="Trinh H.N."/>
        </authorList>
    </citation>
    <scope>NUCLEOTIDE SEQUENCE</scope>
    <source>
        <strain evidence="6">RN2-1</strain>
    </source>
</reference>
<dbReference type="Proteomes" id="UP001165679">
    <property type="component" value="Unassembled WGS sequence"/>
</dbReference>
<evidence type="ECO:0000259" key="5">
    <source>
        <dbReference type="PROSITE" id="PS51379"/>
    </source>
</evidence>
<dbReference type="InterPro" id="IPR017896">
    <property type="entry name" value="4Fe4S_Fe-S-bd"/>
</dbReference>
<evidence type="ECO:0000256" key="1">
    <source>
        <dbReference type="ARBA" id="ARBA00022485"/>
    </source>
</evidence>
<protein>
    <submittedName>
        <fullName evidence="6">4Fe-4S dicluster domain-containing protein</fullName>
    </submittedName>
</protein>
<keyword evidence="2" id="KW-0479">Metal-binding</keyword>
<dbReference type="RefSeq" id="WP_264712789.1">
    <property type="nucleotide sequence ID" value="NZ_JAPDNT010000003.1"/>
</dbReference>
<dbReference type="PROSITE" id="PS00198">
    <property type="entry name" value="4FE4S_FER_1"/>
    <property type="match status" value="3"/>
</dbReference>
<organism evidence="6 7">
    <name type="scientific">Limobrevibacterium gyesilva</name>
    <dbReference type="NCBI Taxonomy" id="2991712"/>
    <lineage>
        <taxon>Bacteria</taxon>
        <taxon>Pseudomonadati</taxon>
        <taxon>Pseudomonadota</taxon>
        <taxon>Alphaproteobacteria</taxon>
        <taxon>Acetobacterales</taxon>
        <taxon>Acetobacteraceae</taxon>
        <taxon>Limobrevibacterium</taxon>
    </lineage>
</organism>
<gene>
    <name evidence="6" type="ORF">OL599_06180</name>
</gene>
<dbReference type="PANTHER" id="PTHR43687">
    <property type="entry name" value="ADENYLYLSULFATE REDUCTASE, BETA SUBUNIT"/>
    <property type="match status" value="1"/>
</dbReference>
<dbReference type="PROSITE" id="PS51379">
    <property type="entry name" value="4FE4S_FER_2"/>
    <property type="match status" value="3"/>
</dbReference>
<comment type="caution">
    <text evidence="6">The sequence shown here is derived from an EMBL/GenBank/DDBJ whole genome shotgun (WGS) entry which is preliminary data.</text>
</comment>
<dbReference type="AlphaFoldDB" id="A0AA41YRG8"/>
<dbReference type="PANTHER" id="PTHR43687:SF4">
    <property type="entry name" value="BLR5484 PROTEIN"/>
    <property type="match status" value="1"/>
</dbReference>
<dbReference type="GO" id="GO:0051539">
    <property type="term" value="F:4 iron, 4 sulfur cluster binding"/>
    <property type="evidence" value="ECO:0007669"/>
    <property type="project" value="UniProtKB-KW"/>
</dbReference>
<dbReference type="SUPFAM" id="SSF54862">
    <property type="entry name" value="4Fe-4S ferredoxins"/>
    <property type="match status" value="1"/>
</dbReference>
<keyword evidence="3" id="KW-0408">Iron</keyword>
<evidence type="ECO:0000256" key="2">
    <source>
        <dbReference type="ARBA" id="ARBA00022723"/>
    </source>
</evidence>
<dbReference type="GO" id="GO:0046872">
    <property type="term" value="F:metal ion binding"/>
    <property type="evidence" value="ECO:0007669"/>
    <property type="project" value="UniProtKB-KW"/>
</dbReference>
<feature type="domain" description="4Fe-4S ferredoxin-type" evidence="5">
    <location>
        <begin position="546"/>
        <end position="575"/>
    </location>
</feature>
<feature type="domain" description="4Fe-4S ferredoxin-type" evidence="5">
    <location>
        <begin position="307"/>
        <end position="336"/>
    </location>
</feature>
<sequence length="669" mass="70237">MTEPGDISPKADRIVFACSCENTMPLDTAALRGCGGELRQSDHLCRTRLEAFRAALAEGRPITVGCTQEAPLFQEVADAAGFSDLAFANIREAAGWSDAAAKAGPKMAALLAAASEPMPPAPLVTLRSEGVALIYGRDEIAIAVGRRLADTLDVTVLLTRPGDIVPPALADFPVLKGSIAGAKGHLGAFELKVNDYAGPAVSSRARLAFGPARDGATSRCDLILDLSGDPPLFPAAELRPGYLRADPARPETVERLVFDASRLVGAFDKPGYIHFEAGLCAHQRNRRIGCTRCLDLCPTGAITPAGDHVAIDAAVCAGCGACAAVCPTGAATYALPPMEAVLRRLRRMLLTYRDAGGEAPVLLIHDQAHGQAMIDAAARLGRGLPANLLPLRLNETTQAGLELVASAFAWGAAGLVFLQRGKPRHDTEGLRRTAALAEALLSGMGFAPGSCAILETDDPDALGTIAAQGPATGTPSRFIAMGEGRHLTASALRELHRVAPLQPGPIPLPAGAPFGGLRVDAAGCTLCLACVAACPTGALRDDPDVPTLRFAEDACVQCGLCRATCPEKVIALDPRFDLAAWSAPAVTIKTEEPYSCIKCGRPFGTRSSIERIIAKLQGRHWMFSGAAAQRIDVVRMCEDCRVEAVMNESFDPHAGPARPRPRTAEDLEE</sequence>
<feature type="domain" description="4Fe-4S ferredoxin-type" evidence="5">
    <location>
        <begin position="515"/>
        <end position="544"/>
    </location>
</feature>